<evidence type="ECO:0000259" key="1">
    <source>
        <dbReference type="PROSITE" id="PS50206"/>
    </source>
</evidence>
<dbReference type="InterPro" id="IPR050229">
    <property type="entry name" value="GlpE_sulfurtransferase"/>
</dbReference>
<evidence type="ECO:0000313" key="3">
    <source>
        <dbReference type="Proteomes" id="UP001209701"/>
    </source>
</evidence>
<dbReference type="InterPro" id="IPR001763">
    <property type="entry name" value="Rhodanese-like_dom"/>
</dbReference>
<evidence type="ECO:0000313" key="2">
    <source>
        <dbReference type="EMBL" id="MCV2369747.1"/>
    </source>
</evidence>
<accession>A0ABT2YIB8</accession>
<dbReference type="RefSeq" id="WP_263572328.1">
    <property type="nucleotide sequence ID" value="NZ_JAJIRN010000007.1"/>
</dbReference>
<dbReference type="EMBL" id="JAJIRN010000007">
    <property type="protein sequence ID" value="MCV2369747.1"/>
    <property type="molecule type" value="Genomic_DNA"/>
</dbReference>
<dbReference type="PANTHER" id="PTHR43031:SF1">
    <property type="entry name" value="PYRIDINE NUCLEOTIDE-DISULPHIDE OXIDOREDUCTASE"/>
    <property type="match status" value="1"/>
</dbReference>
<dbReference type="SUPFAM" id="SSF52821">
    <property type="entry name" value="Rhodanese/Cell cycle control phosphatase"/>
    <property type="match status" value="1"/>
</dbReference>
<proteinExistence type="predicted"/>
<organism evidence="2 3">
    <name type="scientific">Roseateles oligotrophus</name>
    <dbReference type="NCBI Taxonomy" id="1769250"/>
    <lineage>
        <taxon>Bacteria</taxon>
        <taxon>Pseudomonadati</taxon>
        <taxon>Pseudomonadota</taxon>
        <taxon>Betaproteobacteria</taxon>
        <taxon>Burkholderiales</taxon>
        <taxon>Sphaerotilaceae</taxon>
        <taxon>Roseateles</taxon>
    </lineage>
</organism>
<dbReference type="InterPro" id="IPR036873">
    <property type="entry name" value="Rhodanese-like_dom_sf"/>
</dbReference>
<dbReference type="Gene3D" id="3.40.250.10">
    <property type="entry name" value="Rhodanese-like domain"/>
    <property type="match status" value="1"/>
</dbReference>
<dbReference type="PROSITE" id="PS50206">
    <property type="entry name" value="RHODANESE_3"/>
    <property type="match status" value="1"/>
</dbReference>
<gene>
    <name evidence="2" type="ORF">LNV07_16830</name>
</gene>
<reference evidence="2 3" key="1">
    <citation type="submission" date="2021-11" db="EMBL/GenBank/DDBJ databases">
        <authorList>
            <person name="Liang Q."/>
            <person name="Mou H."/>
            <person name="Liu Z."/>
        </authorList>
    </citation>
    <scope>NUCLEOTIDE SEQUENCE [LARGE SCALE GENOMIC DNA]</scope>
    <source>
        <strain evidence="2 3">CHU3</strain>
    </source>
</reference>
<dbReference type="PANTHER" id="PTHR43031">
    <property type="entry name" value="FAD-DEPENDENT OXIDOREDUCTASE"/>
    <property type="match status" value="1"/>
</dbReference>
<keyword evidence="3" id="KW-1185">Reference proteome</keyword>
<feature type="domain" description="Rhodanese" evidence="1">
    <location>
        <begin position="50"/>
        <end position="140"/>
    </location>
</feature>
<protein>
    <submittedName>
        <fullName evidence="2">Rhodanese-like domain-containing protein</fullName>
    </submittedName>
</protein>
<name>A0ABT2YIB8_9BURK</name>
<sequence length="159" mass="16922">MSEICNIGNSATSVLLAYPAPTPAQSADFFLAKLHYHADAWDVAEDLRARVADIVVIDTRSEALYAAGHVPGAIGIPHRLMDEASTAQLDRSKTYVTYCDGIGCNGSTKGAYKLARLGFKVKEMLGGLDFWIRDGWPVATGAEVGEMPAEGQAIECGCA</sequence>
<comment type="caution">
    <text evidence="2">The sequence shown here is derived from an EMBL/GenBank/DDBJ whole genome shotgun (WGS) entry which is preliminary data.</text>
</comment>
<dbReference type="Proteomes" id="UP001209701">
    <property type="component" value="Unassembled WGS sequence"/>
</dbReference>
<dbReference type="SMART" id="SM00450">
    <property type="entry name" value="RHOD"/>
    <property type="match status" value="1"/>
</dbReference>
<dbReference type="Pfam" id="PF00581">
    <property type="entry name" value="Rhodanese"/>
    <property type="match status" value="1"/>
</dbReference>